<dbReference type="PANTHER" id="PTHR30363:SF56">
    <property type="entry name" value="TRANSCRIPTIONAL REGULATOR, DEOR FAMILY"/>
    <property type="match status" value="1"/>
</dbReference>
<comment type="caution">
    <text evidence="4">The sequence shown here is derived from an EMBL/GenBank/DDBJ whole genome shotgun (WGS) entry which is preliminary data.</text>
</comment>
<dbReference type="Proteomes" id="UP000676456">
    <property type="component" value="Unassembled WGS sequence"/>
</dbReference>
<accession>A0A942UNY0</accession>
<organism evidence="4 5">
    <name type="scientific">Lederbergia citrea</name>
    <dbReference type="NCBI Taxonomy" id="2833581"/>
    <lineage>
        <taxon>Bacteria</taxon>
        <taxon>Bacillati</taxon>
        <taxon>Bacillota</taxon>
        <taxon>Bacilli</taxon>
        <taxon>Bacillales</taxon>
        <taxon>Bacillaceae</taxon>
        <taxon>Lederbergia</taxon>
    </lineage>
</organism>
<dbReference type="InterPro" id="IPR036390">
    <property type="entry name" value="WH_DNA-bd_sf"/>
</dbReference>
<protein>
    <submittedName>
        <fullName evidence="4">DeoR/GlpR transcriptional regulator</fullName>
    </submittedName>
</protein>
<feature type="domain" description="HTH deoR-type" evidence="3">
    <location>
        <begin position="3"/>
        <end position="59"/>
    </location>
</feature>
<evidence type="ECO:0000313" key="5">
    <source>
        <dbReference type="Proteomes" id="UP000676456"/>
    </source>
</evidence>
<proteinExistence type="predicted"/>
<dbReference type="SUPFAM" id="SSF46785">
    <property type="entry name" value="Winged helix' DNA-binding domain"/>
    <property type="match status" value="1"/>
</dbReference>
<dbReference type="PROSITE" id="PS51000">
    <property type="entry name" value="HTH_DEOR_2"/>
    <property type="match status" value="1"/>
</dbReference>
<dbReference type="SMART" id="SM00420">
    <property type="entry name" value="HTH_DEOR"/>
    <property type="match status" value="1"/>
</dbReference>
<evidence type="ECO:0000256" key="2">
    <source>
        <dbReference type="ARBA" id="ARBA00023163"/>
    </source>
</evidence>
<evidence type="ECO:0000313" key="4">
    <source>
        <dbReference type="EMBL" id="MBS4223327.1"/>
    </source>
</evidence>
<dbReference type="InterPro" id="IPR001034">
    <property type="entry name" value="DeoR_HTH"/>
</dbReference>
<dbReference type="InterPro" id="IPR050313">
    <property type="entry name" value="Carb_Metab_HTH_regulators"/>
</dbReference>
<name>A0A942UNY0_9BACI</name>
<dbReference type="Pfam" id="PF08220">
    <property type="entry name" value="HTH_DeoR"/>
    <property type="match status" value="1"/>
</dbReference>
<keyword evidence="2" id="KW-0804">Transcription</keyword>
<dbReference type="AlphaFoldDB" id="A0A942UNY0"/>
<dbReference type="PANTHER" id="PTHR30363">
    <property type="entry name" value="HTH-TYPE TRANSCRIPTIONAL REGULATOR SRLR-RELATED"/>
    <property type="match status" value="1"/>
</dbReference>
<evidence type="ECO:0000259" key="3">
    <source>
        <dbReference type="PROSITE" id="PS51000"/>
    </source>
</evidence>
<dbReference type="EMBL" id="JAGYPN010000002">
    <property type="protein sequence ID" value="MBS4223327.1"/>
    <property type="molecule type" value="Genomic_DNA"/>
</dbReference>
<dbReference type="SUPFAM" id="SSF100950">
    <property type="entry name" value="NagB/RpiA/CoA transferase-like"/>
    <property type="match status" value="1"/>
</dbReference>
<dbReference type="InterPro" id="IPR014036">
    <property type="entry name" value="DeoR-like_C"/>
</dbReference>
<gene>
    <name evidence="4" type="ORF">KHA91_11290</name>
</gene>
<sequence>MIPYVRREKIMDELENKQMMYIEDLMKIFDGVSESTIRRDLKILEDENHIIHLHGGAVKLKLDSYEIPVGTKKLLYKEEKEKIAKLAASLVEDEEVIYIDSGTTCTSMVKYIKATGVRVITSNIQVVNEANNKNIESCIIVGGEVNRNLESISGALTDATLRNLNFDKAFLGASGFGIEVGINTPDFREASKKSIVNANSKKCFVLTDSSKFNKTTLVKAFEIQECTLITSEFIPELDGKIEYLVAE</sequence>
<keyword evidence="5" id="KW-1185">Reference proteome</keyword>
<dbReference type="Pfam" id="PF00455">
    <property type="entry name" value="DeoRC"/>
    <property type="match status" value="1"/>
</dbReference>
<dbReference type="GO" id="GO:0003700">
    <property type="term" value="F:DNA-binding transcription factor activity"/>
    <property type="evidence" value="ECO:0007669"/>
    <property type="project" value="InterPro"/>
</dbReference>
<evidence type="ECO:0000256" key="1">
    <source>
        <dbReference type="ARBA" id="ARBA00023015"/>
    </source>
</evidence>
<dbReference type="Gene3D" id="3.40.50.1360">
    <property type="match status" value="1"/>
</dbReference>
<keyword evidence="1" id="KW-0805">Transcription regulation</keyword>
<dbReference type="SMART" id="SM01134">
    <property type="entry name" value="DeoRC"/>
    <property type="match status" value="1"/>
</dbReference>
<dbReference type="InterPro" id="IPR037171">
    <property type="entry name" value="NagB/RpiA_transferase-like"/>
</dbReference>
<reference evidence="4 5" key="1">
    <citation type="submission" date="2021-05" db="EMBL/GenBank/DDBJ databases">
        <title>Novel Bacillus species.</title>
        <authorList>
            <person name="Liu G."/>
        </authorList>
    </citation>
    <scope>NUCLEOTIDE SEQUENCE [LARGE SCALE GENOMIC DNA]</scope>
    <source>
        <strain evidence="4 5">FJAT-49682</strain>
    </source>
</reference>
<dbReference type="RefSeq" id="WP_213098917.1">
    <property type="nucleotide sequence ID" value="NZ_JAGYPN010000002.1"/>
</dbReference>